<name>A0A9N9VAU5_9HYPO</name>
<dbReference type="Proteomes" id="UP000696573">
    <property type="component" value="Unassembled WGS sequence"/>
</dbReference>
<gene>
    <name evidence="2" type="ORF">CRHIZ90672A_00018337</name>
</gene>
<dbReference type="EMBL" id="CABFNQ020000632">
    <property type="protein sequence ID" value="CAH0020150.1"/>
    <property type="molecule type" value="Genomic_DNA"/>
</dbReference>
<feature type="domain" description="Fungal-type protein kinase" evidence="1">
    <location>
        <begin position="1"/>
        <end position="28"/>
    </location>
</feature>
<evidence type="ECO:0000259" key="1">
    <source>
        <dbReference type="Pfam" id="PF17667"/>
    </source>
</evidence>
<organism evidence="2 3">
    <name type="scientific">Clonostachys rhizophaga</name>
    <dbReference type="NCBI Taxonomy" id="160324"/>
    <lineage>
        <taxon>Eukaryota</taxon>
        <taxon>Fungi</taxon>
        <taxon>Dikarya</taxon>
        <taxon>Ascomycota</taxon>
        <taxon>Pezizomycotina</taxon>
        <taxon>Sordariomycetes</taxon>
        <taxon>Hypocreomycetidae</taxon>
        <taxon>Hypocreales</taxon>
        <taxon>Bionectriaceae</taxon>
        <taxon>Clonostachys</taxon>
    </lineage>
</organism>
<dbReference type="OrthoDB" id="4960526at2759"/>
<dbReference type="AlphaFoldDB" id="A0A9N9VAU5"/>
<dbReference type="InterPro" id="IPR040976">
    <property type="entry name" value="Pkinase_fungal"/>
</dbReference>
<proteinExistence type="predicted"/>
<sequence>MAVEVLRKVDHTYIHDLVSFFYVLIWICAPQSWQNGFTVYRSAKDGDTTVNRLEEIVGEFPELLDVVKPLCLRIRKILFP</sequence>
<protein>
    <recommendedName>
        <fullName evidence="1">Fungal-type protein kinase domain-containing protein</fullName>
    </recommendedName>
</protein>
<reference evidence="2" key="1">
    <citation type="submission" date="2021-10" db="EMBL/GenBank/DDBJ databases">
        <authorList>
            <person name="Piombo E."/>
        </authorList>
    </citation>
    <scope>NUCLEOTIDE SEQUENCE</scope>
</reference>
<evidence type="ECO:0000313" key="3">
    <source>
        <dbReference type="Proteomes" id="UP000696573"/>
    </source>
</evidence>
<accession>A0A9N9VAU5</accession>
<comment type="caution">
    <text evidence="2">The sequence shown here is derived from an EMBL/GenBank/DDBJ whole genome shotgun (WGS) entry which is preliminary data.</text>
</comment>
<dbReference type="Pfam" id="PF17667">
    <property type="entry name" value="Pkinase_fungal"/>
    <property type="match status" value="1"/>
</dbReference>
<evidence type="ECO:0000313" key="2">
    <source>
        <dbReference type="EMBL" id="CAH0020150.1"/>
    </source>
</evidence>
<keyword evidence="3" id="KW-1185">Reference proteome</keyword>